<gene>
    <name evidence="1" type="ordered locus">bgla_2g09010</name>
</gene>
<accession>F2LIY6</accession>
<protein>
    <submittedName>
        <fullName evidence="1">Putative sugar phosphate isomerase/epimerase</fullName>
    </submittedName>
</protein>
<dbReference type="eggNOG" id="COG1082">
    <property type="taxonomic scope" value="Bacteria"/>
</dbReference>
<evidence type="ECO:0000313" key="2">
    <source>
        <dbReference type="Proteomes" id="UP000008316"/>
    </source>
</evidence>
<organism evidence="1 2">
    <name type="scientific">Burkholderia gladioli (strain BSR3)</name>
    <dbReference type="NCBI Taxonomy" id="999541"/>
    <lineage>
        <taxon>Bacteria</taxon>
        <taxon>Pseudomonadati</taxon>
        <taxon>Pseudomonadota</taxon>
        <taxon>Betaproteobacteria</taxon>
        <taxon>Burkholderiales</taxon>
        <taxon>Burkholderiaceae</taxon>
        <taxon>Burkholderia</taxon>
    </lineage>
</organism>
<dbReference type="Gene3D" id="3.20.20.150">
    <property type="entry name" value="Divalent-metal-dependent TIM barrel enzymes"/>
    <property type="match status" value="1"/>
</dbReference>
<dbReference type="AlphaFoldDB" id="F2LIY6"/>
<dbReference type="HOGENOM" id="CLU_2258414_0_0_4"/>
<dbReference type="Proteomes" id="UP000008316">
    <property type="component" value="Chromosome 2"/>
</dbReference>
<dbReference type="GO" id="GO:0016853">
    <property type="term" value="F:isomerase activity"/>
    <property type="evidence" value="ECO:0007669"/>
    <property type="project" value="UniProtKB-KW"/>
</dbReference>
<dbReference type="InterPro" id="IPR036237">
    <property type="entry name" value="Xyl_isomerase-like_sf"/>
</dbReference>
<sequence>MGKPRVDGIFLDESSCAGIGSPRHAADEVVLRDVSTGAGVLDLVEWTDAVKSTGYQGWWSCELFCRRQQQQNGFRVAAELRALMTRPIESPRVAQAGAEARPR</sequence>
<dbReference type="SUPFAM" id="SSF51658">
    <property type="entry name" value="Xylose isomerase-like"/>
    <property type="match status" value="1"/>
</dbReference>
<keyword evidence="1" id="KW-0413">Isomerase</keyword>
<evidence type="ECO:0000313" key="1">
    <source>
        <dbReference type="EMBL" id="AEA63363.1"/>
    </source>
</evidence>
<proteinExistence type="predicted"/>
<dbReference type="KEGG" id="bgd:bgla_2g09010"/>
<dbReference type="RefSeq" id="WP_013689690.1">
    <property type="nucleotide sequence ID" value="NC_015376.1"/>
</dbReference>
<keyword evidence="2" id="KW-1185">Reference proteome</keyword>
<name>F2LIY6_BURGS</name>
<reference evidence="1 2" key="1">
    <citation type="journal article" date="2011" name="J. Bacteriol.">
        <title>Complete genome sequence of Burkholderia gladioli BSR3.</title>
        <authorList>
            <person name="Seo Y.S."/>
            <person name="Lim J."/>
            <person name="Choi B.S."/>
            <person name="Kim H."/>
            <person name="Goo E."/>
            <person name="Lee B."/>
            <person name="Lim J.S."/>
            <person name="Choi I.Y."/>
            <person name="Moon J.S."/>
            <person name="Kim J."/>
            <person name="Hwang I."/>
        </authorList>
    </citation>
    <scope>NUCLEOTIDE SEQUENCE [LARGE SCALE GENOMIC DNA]</scope>
    <source>
        <strain evidence="1 2">BSR3</strain>
    </source>
</reference>
<dbReference type="STRING" id="999541.bgla_2g09010"/>
<dbReference type="EMBL" id="CP002600">
    <property type="protein sequence ID" value="AEA63363.1"/>
    <property type="molecule type" value="Genomic_DNA"/>
</dbReference>